<evidence type="ECO:0000313" key="7">
    <source>
        <dbReference type="EMBL" id="OBS09032.1"/>
    </source>
</evidence>
<dbReference type="InterPro" id="IPR000415">
    <property type="entry name" value="Nitroreductase-like"/>
</dbReference>
<evidence type="ECO:0000259" key="6">
    <source>
        <dbReference type="Pfam" id="PF00881"/>
    </source>
</evidence>
<keyword evidence="5" id="KW-0560">Oxidoreductase</keyword>
<evidence type="ECO:0000256" key="4">
    <source>
        <dbReference type="ARBA" id="ARBA00022643"/>
    </source>
</evidence>
<dbReference type="PANTHER" id="PTHR43673:SF2">
    <property type="entry name" value="NITROREDUCTASE"/>
    <property type="match status" value="1"/>
</dbReference>
<accession>A0A1A6C393</accession>
<dbReference type="EMBL" id="JQSG02000003">
    <property type="protein sequence ID" value="OBS09032.1"/>
    <property type="molecule type" value="Genomic_DNA"/>
</dbReference>
<dbReference type="STRING" id="160660.BJI67_13170"/>
<dbReference type="Proteomes" id="UP000029273">
    <property type="component" value="Unassembled WGS sequence"/>
</dbReference>
<evidence type="ECO:0000256" key="5">
    <source>
        <dbReference type="ARBA" id="ARBA00023002"/>
    </source>
</evidence>
<sequence length="172" mass="18648">MSDFFTTLRRRHSVRHYQPDMPVEAGKLHAILESALSAPSAGDLQAYQIGVIEDVDRRAALARIAGQDFIAEAPVCLVFCTDAERSALAFGERGRALYALQDATIAAAYAQLAAVAAELGSAWVGYFDGAEIARLLELPPTLNPVALLTLGYPAELPEPTTRRHLDEVVFRP</sequence>
<dbReference type="Pfam" id="PF00881">
    <property type="entry name" value="Nitroreductase"/>
    <property type="match status" value="2"/>
</dbReference>
<keyword evidence="3" id="KW-0285">Flavoprotein</keyword>
<comment type="similarity">
    <text evidence="2">Belongs to the nitroreductase family.</text>
</comment>
<proteinExistence type="inferred from homology"/>
<evidence type="ECO:0000313" key="8">
    <source>
        <dbReference type="Proteomes" id="UP000029273"/>
    </source>
</evidence>
<dbReference type="AlphaFoldDB" id="A0A1A6C393"/>
<dbReference type="SUPFAM" id="SSF55469">
    <property type="entry name" value="FMN-dependent nitroreductase-like"/>
    <property type="match status" value="1"/>
</dbReference>
<dbReference type="Gene3D" id="3.40.109.10">
    <property type="entry name" value="NADH Oxidase"/>
    <property type="match status" value="1"/>
</dbReference>
<comment type="cofactor">
    <cofactor evidence="1">
        <name>FMN</name>
        <dbReference type="ChEBI" id="CHEBI:58210"/>
    </cofactor>
</comment>
<evidence type="ECO:0000256" key="1">
    <source>
        <dbReference type="ARBA" id="ARBA00001917"/>
    </source>
</evidence>
<feature type="domain" description="Nitroreductase" evidence="6">
    <location>
        <begin position="67"/>
        <end position="152"/>
    </location>
</feature>
<dbReference type="PANTHER" id="PTHR43673">
    <property type="entry name" value="NAD(P)H NITROREDUCTASE YDGI-RELATED"/>
    <property type="match status" value="1"/>
</dbReference>
<evidence type="ECO:0000256" key="2">
    <source>
        <dbReference type="ARBA" id="ARBA00007118"/>
    </source>
</evidence>
<dbReference type="InterPro" id="IPR029479">
    <property type="entry name" value="Nitroreductase"/>
</dbReference>
<organism evidence="7 8">
    <name type="scientific">Acidihalobacter prosperus</name>
    <dbReference type="NCBI Taxonomy" id="160660"/>
    <lineage>
        <taxon>Bacteria</taxon>
        <taxon>Pseudomonadati</taxon>
        <taxon>Pseudomonadota</taxon>
        <taxon>Gammaproteobacteria</taxon>
        <taxon>Chromatiales</taxon>
        <taxon>Ectothiorhodospiraceae</taxon>
        <taxon>Acidihalobacter</taxon>
    </lineage>
</organism>
<dbReference type="RefSeq" id="WP_038088854.1">
    <property type="nucleotide sequence ID" value="NZ_JQSG02000003.1"/>
</dbReference>
<protein>
    <submittedName>
        <fullName evidence="7">Nitroreductase</fullName>
    </submittedName>
</protein>
<dbReference type="GO" id="GO:0016491">
    <property type="term" value="F:oxidoreductase activity"/>
    <property type="evidence" value="ECO:0007669"/>
    <property type="project" value="UniProtKB-KW"/>
</dbReference>
<dbReference type="OrthoDB" id="3181400at2"/>
<keyword evidence="4" id="KW-0288">FMN</keyword>
<feature type="domain" description="Nitroreductase" evidence="6">
    <location>
        <begin position="8"/>
        <end position="65"/>
    </location>
</feature>
<gene>
    <name evidence="7" type="ORF">Thpro_021360</name>
</gene>
<keyword evidence="8" id="KW-1185">Reference proteome</keyword>
<name>A0A1A6C393_9GAMM</name>
<comment type="caution">
    <text evidence="7">The sequence shown here is derived from an EMBL/GenBank/DDBJ whole genome shotgun (WGS) entry which is preliminary data.</text>
</comment>
<evidence type="ECO:0000256" key="3">
    <source>
        <dbReference type="ARBA" id="ARBA00022630"/>
    </source>
</evidence>
<reference evidence="7 8" key="1">
    <citation type="journal article" date="2014" name="Genome Announc.">
        <title>Draft Genome Sequence of the Iron-Oxidizing, Acidophilic, and Halotolerant 'Thiobacillus prosperus' Type Strain DSM 5130.</title>
        <authorList>
            <person name="Ossandon F.J."/>
            <person name="Cardenas J.P."/>
            <person name="Corbett M."/>
            <person name="Quatrini R."/>
            <person name="Holmes D.S."/>
            <person name="Watkin E."/>
        </authorList>
    </citation>
    <scope>NUCLEOTIDE SEQUENCE [LARGE SCALE GENOMIC DNA]</scope>
    <source>
        <strain evidence="7 8">DSM 5130</strain>
    </source>
</reference>